<evidence type="ECO:0000256" key="1">
    <source>
        <dbReference type="SAM" id="MobiDB-lite"/>
    </source>
</evidence>
<reference evidence="2" key="1">
    <citation type="journal article" date="2022" name="Int. J. Mol. Sci.">
        <title>Draft Genome of Tanacetum Coccineum: Genomic Comparison of Closely Related Tanacetum-Family Plants.</title>
        <authorList>
            <person name="Yamashiro T."/>
            <person name="Shiraishi A."/>
            <person name="Nakayama K."/>
            <person name="Satake H."/>
        </authorList>
    </citation>
    <scope>NUCLEOTIDE SEQUENCE</scope>
</reference>
<sequence length="68" mass="6864">MGGGVGSGGVQGSIGGEVGKDENGVLEGGVVLSDHDGWNSLVASNLRLGSFLLVSRDISVRSTHIPCR</sequence>
<dbReference type="Proteomes" id="UP001151760">
    <property type="component" value="Unassembled WGS sequence"/>
</dbReference>
<feature type="compositionally biased region" description="Gly residues" evidence="1">
    <location>
        <begin position="1"/>
        <end position="17"/>
    </location>
</feature>
<gene>
    <name evidence="2" type="ORF">Tco_0911222</name>
</gene>
<feature type="region of interest" description="Disordered" evidence="1">
    <location>
        <begin position="1"/>
        <end position="21"/>
    </location>
</feature>
<keyword evidence="3" id="KW-1185">Reference proteome</keyword>
<evidence type="ECO:0000313" key="3">
    <source>
        <dbReference type="Proteomes" id="UP001151760"/>
    </source>
</evidence>
<protein>
    <submittedName>
        <fullName evidence="2">Uncharacterized protein</fullName>
    </submittedName>
</protein>
<proteinExistence type="predicted"/>
<reference evidence="2" key="2">
    <citation type="submission" date="2022-01" db="EMBL/GenBank/DDBJ databases">
        <authorList>
            <person name="Yamashiro T."/>
            <person name="Shiraishi A."/>
            <person name="Satake H."/>
            <person name="Nakayama K."/>
        </authorList>
    </citation>
    <scope>NUCLEOTIDE SEQUENCE</scope>
</reference>
<organism evidence="2 3">
    <name type="scientific">Tanacetum coccineum</name>
    <dbReference type="NCBI Taxonomy" id="301880"/>
    <lineage>
        <taxon>Eukaryota</taxon>
        <taxon>Viridiplantae</taxon>
        <taxon>Streptophyta</taxon>
        <taxon>Embryophyta</taxon>
        <taxon>Tracheophyta</taxon>
        <taxon>Spermatophyta</taxon>
        <taxon>Magnoliopsida</taxon>
        <taxon>eudicotyledons</taxon>
        <taxon>Gunneridae</taxon>
        <taxon>Pentapetalae</taxon>
        <taxon>asterids</taxon>
        <taxon>campanulids</taxon>
        <taxon>Asterales</taxon>
        <taxon>Asteraceae</taxon>
        <taxon>Asteroideae</taxon>
        <taxon>Anthemideae</taxon>
        <taxon>Anthemidinae</taxon>
        <taxon>Tanacetum</taxon>
    </lineage>
</organism>
<evidence type="ECO:0000313" key="2">
    <source>
        <dbReference type="EMBL" id="GJT30947.1"/>
    </source>
</evidence>
<accession>A0ABQ5CXT6</accession>
<comment type="caution">
    <text evidence="2">The sequence shown here is derived from an EMBL/GenBank/DDBJ whole genome shotgun (WGS) entry which is preliminary data.</text>
</comment>
<name>A0ABQ5CXT6_9ASTR</name>
<dbReference type="EMBL" id="BQNB010014666">
    <property type="protein sequence ID" value="GJT30947.1"/>
    <property type="molecule type" value="Genomic_DNA"/>
</dbReference>